<organism evidence="2">
    <name type="scientific">Tanacetum cinerariifolium</name>
    <name type="common">Dalmatian daisy</name>
    <name type="synonym">Chrysanthemum cinerariifolium</name>
    <dbReference type="NCBI Taxonomy" id="118510"/>
    <lineage>
        <taxon>Eukaryota</taxon>
        <taxon>Viridiplantae</taxon>
        <taxon>Streptophyta</taxon>
        <taxon>Embryophyta</taxon>
        <taxon>Tracheophyta</taxon>
        <taxon>Spermatophyta</taxon>
        <taxon>Magnoliopsida</taxon>
        <taxon>eudicotyledons</taxon>
        <taxon>Gunneridae</taxon>
        <taxon>Pentapetalae</taxon>
        <taxon>asterids</taxon>
        <taxon>campanulids</taxon>
        <taxon>Asterales</taxon>
        <taxon>Asteraceae</taxon>
        <taxon>Asteroideae</taxon>
        <taxon>Anthemideae</taxon>
        <taxon>Anthemidinae</taxon>
        <taxon>Tanacetum</taxon>
    </lineage>
</organism>
<accession>A0A699T7N1</accession>
<feature type="non-terminal residue" evidence="2">
    <location>
        <position position="63"/>
    </location>
</feature>
<dbReference type="EMBL" id="BKCJ011216572">
    <property type="protein sequence ID" value="GFD05181.1"/>
    <property type="molecule type" value="Genomic_DNA"/>
</dbReference>
<proteinExistence type="predicted"/>
<dbReference type="AlphaFoldDB" id="A0A699T7N1"/>
<comment type="caution">
    <text evidence="2">The sequence shown here is derived from an EMBL/GenBank/DDBJ whole genome shotgun (WGS) entry which is preliminary data.</text>
</comment>
<name>A0A699T7N1_TANCI</name>
<protein>
    <submittedName>
        <fullName evidence="2">Uncharacterized protein</fullName>
    </submittedName>
</protein>
<gene>
    <name evidence="2" type="ORF">Tci_877150</name>
</gene>
<evidence type="ECO:0000313" key="2">
    <source>
        <dbReference type="EMBL" id="GFD05181.1"/>
    </source>
</evidence>
<feature type="region of interest" description="Disordered" evidence="1">
    <location>
        <begin position="1"/>
        <end position="63"/>
    </location>
</feature>
<reference evidence="2" key="1">
    <citation type="journal article" date="2019" name="Sci. Rep.">
        <title>Draft genome of Tanacetum cinerariifolium, the natural source of mosquito coil.</title>
        <authorList>
            <person name="Yamashiro T."/>
            <person name="Shiraishi A."/>
            <person name="Satake H."/>
            <person name="Nakayama K."/>
        </authorList>
    </citation>
    <scope>NUCLEOTIDE SEQUENCE</scope>
</reference>
<evidence type="ECO:0000256" key="1">
    <source>
        <dbReference type="SAM" id="MobiDB-lite"/>
    </source>
</evidence>
<sequence length="63" mass="6826">MPNVEDTAYPGKEDGLDSLSFMAHPSHKHPPAQGGTRKGLSFSRPGIIERKSVHEPMQTGLKA</sequence>